<evidence type="ECO:0000313" key="9">
    <source>
        <dbReference type="EMBL" id="GGH38429.1"/>
    </source>
</evidence>
<evidence type="ECO:0000313" key="10">
    <source>
        <dbReference type="Proteomes" id="UP000659344"/>
    </source>
</evidence>
<evidence type="ECO:0000256" key="7">
    <source>
        <dbReference type="RuleBase" id="RU363032"/>
    </source>
</evidence>
<dbReference type="InterPro" id="IPR050809">
    <property type="entry name" value="UgpAE/MalFG_permease"/>
</dbReference>
<feature type="domain" description="ABC transmembrane type-1" evidence="8">
    <location>
        <begin position="88"/>
        <end position="306"/>
    </location>
</feature>
<reference evidence="10" key="1">
    <citation type="journal article" date="2019" name="Int. J. Syst. Evol. Microbiol.">
        <title>The Global Catalogue of Microorganisms (GCM) 10K type strain sequencing project: providing services to taxonomists for standard genome sequencing and annotation.</title>
        <authorList>
            <consortium name="The Broad Institute Genomics Platform"/>
            <consortium name="The Broad Institute Genome Sequencing Center for Infectious Disease"/>
            <person name="Wu L."/>
            <person name="Ma J."/>
        </authorList>
    </citation>
    <scope>NUCLEOTIDE SEQUENCE [LARGE SCALE GENOMIC DNA]</scope>
    <source>
        <strain evidence="10">CGMCC 1.12769</strain>
    </source>
</reference>
<comment type="similarity">
    <text evidence="7">Belongs to the binding-protein-dependent transport system permease family.</text>
</comment>
<keyword evidence="4 7" id="KW-0812">Transmembrane</keyword>
<protein>
    <submittedName>
        <fullName evidence="9">Sugar ABC transporter permease</fullName>
    </submittedName>
</protein>
<name>A0ABQ1YUR6_9BACL</name>
<dbReference type="Pfam" id="PF00528">
    <property type="entry name" value="BPD_transp_1"/>
    <property type="match status" value="1"/>
</dbReference>
<dbReference type="SUPFAM" id="SSF161098">
    <property type="entry name" value="MetI-like"/>
    <property type="match status" value="1"/>
</dbReference>
<sequence>MKKDNMAAAMSYKGDKKSFWVRYIAQIDLQLMVIPALLLIFIFAYLPMYGVLMSFQDYDIFGGFFNSPWVGLKHFKMFFDSPEFWNVMRNTVVISFLRLLIGFPAPIILALILNEVAHVRFKRIIQTISYLPHFLSWVIVSGFVMSILATENGSLNILLDKINLIHEPINFLAIPNYFWGILISTGIWKEIGFSAIVYIAAIAGINPEVYEAASIDGASRLKKILYITIPGISGVIIIFMILAVGDILSAGFEDILLLAKNPVLQDVSDVIDTYVYRVGIKNSRFSYAAAVGLYKSLISVVLLTIANATARKLGRSLW</sequence>
<keyword evidence="2 7" id="KW-0813">Transport</keyword>
<comment type="caution">
    <text evidence="9">The sequence shown here is derived from an EMBL/GenBank/DDBJ whole genome shotgun (WGS) entry which is preliminary data.</text>
</comment>
<feature type="transmembrane region" description="Helical" evidence="7">
    <location>
        <begin position="224"/>
        <end position="244"/>
    </location>
</feature>
<dbReference type="PROSITE" id="PS50928">
    <property type="entry name" value="ABC_TM1"/>
    <property type="match status" value="1"/>
</dbReference>
<dbReference type="Gene3D" id="1.10.3720.10">
    <property type="entry name" value="MetI-like"/>
    <property type="match status" value="1"/>
</dbReference>
<evidence type="ECO:0000256" key="1">
    <source>
        <dbReference type="ARBA" id="ARBA00004651"/>
    </source>
</evidence>
<keyword evidence="3" id="KW-1003">Cell membrane</keyword>
<feature type="transmembrane region" description="Helical" evidence="7">
    <location>
        <begin position="20"/>
        <end position="46"/>
    </location>
</feature>
<gene>
    <name evidence="9" type="ORF">GCM10008013_46500</name>
</gene>
<feature type="transmembrane region" description="Helical" evidence="7">
    <location>
        <begin position="285"/>
        <end position="306"/>
    </location>
</feature>
<comment type="subcellular location">
    <subcellularLocation>
        <location evidence="1 7">Cell membrane</location>
        <topology evidence="1 7">Multi-pass membrane protein</topology>
    </subcellularLocation>
</comment>
<evidence type="ECO:0000256" key="3">
    <source>
        <dbReference type="ARBA" id="ARBA00022475"/>
    </source>
</evidence>
<feature type="transmembrane region" description="Helical" evidence="7">
    <location>
        <begin position="134"/>
        <end position="157"/>
    </location>
</feature>
<evidence type="ECO:0000259" key="8">
    <source>
        <dbReference type="PROSITE" id="PS50928"/>
    </source>
</evidence>
<keyword evidence="5 7" id="KW-1133">Transmembrane helix</keyword>
<dbReference type="PANTHER" id="PTHR43227">
    <property type="entry name" value="BLL4140 PROTEIN"/>
    <property type="match status" value="1"/>
</dbReference>
<accession>A0ABQ1YUR6</accession>
<feature type="transmembrane region" description="Helical" evidence="7">
    <location>
        <begin position="92"/>
        <end position="113"/>
    </location>
</feature>
<dbReference type="EMBL" id="BMFT01000005">
    <property type="protein sequence ID" value="GGH38429.1"/>
    <property type="molecule type" value="Genomic_DNA"/>
</dbReference>
<evidence type="ECO:0000256" key="2">
    <source>
        <dbReference type="ARBA" id="ARBA00022448"/>
    </source>
</evidence>
<evidence type="ECO:0000256" key="6">
    <source>
        <dbReference type="ARBA" id="ARBA00023136"/>
    </source>
</evidence>
<dbReference type="PANTHER" id="PTHR43227:SF11">
    <property type="entry name" value="BLL4140 PROTEIN"/>
    <property type="match status" value="1"/>
</dbReference>
<proteinExistence type="inferred from homology"/>
<keyword evidence="6 7" id="KW-0472">Membrane</keyword>
<feature type="transmembrane region" description="Helical" evidence="7">
    <location>
        <begin position="177"/>
        <end position="203"/>
    </location>
</feature>
<dbReference type="CDD" id="cd06261">
    <property type="entry name" value="TM_PBP2"/>
    <property type="match status" value="1"/>
</dbReference>
<evidence type="ECO:0000256" key="4">
    <source>
        <dbReference type="ARBA" id="ARBA00022692"/>
    </source>
</evidence>
<keyword evidence="10" id="KW-1185">Reference proteome</keyword>
<organism evidence="9 10">
    <name type="scientific">Paenibacillus segetis</name>
    <dbReference type="NCBI Taxonomy" id="1325360"/>
    <lineage>
        <taxon>Bacteria</taxon>
        <taxon>Bacillati</taxon>
        <taxon>Bacillota</taxon>
        <taxon>Bacilli</taxon>
        <taxon>Bacillales</taxon>
        <taxon>Paenibacillaceae</taxon>
        <taxon>Paenibacillus</taxon>
    </lineage>
</organism>
<evidence type="ECO:0000256" key="5">
    <source>
        <dbReference type="ARBA" id="ARBA00022989"/>
    </source>
</evidence>
<dbReference type="InterPro" id="IPR035906">
    <property type="entry name" value="MetI-like_sf"/>
</dbReference>
<dbReference type="InterPro" id="IPR000515">
    <property type="entry name" value="MetI-like"/>
</dbReference>
<dbReference type="Proteomes" id="UP000659344">
    <property type="component" value="Unassembled WGS sequence"/>
</dbReference>